<dbReference type="Gene3D" id="3.30.479.30">
    <property type="entry name" value="Band 7 domain"/>
    <property type="match status" value="1"/>
</dbReference>
<comment type="subunit">
    <text evidence="6">HflC and HflK may interact to form a multimeric complex.</text>
</comment>
<dbReference type="NCBIfam" id="TIGR01933">
    <property type="entry name" value="hflK"/>
    <property type="match status" value="1"/>
</dbReference>
<dbReference type="InterPro" id="IPR020980">
    <property type="entry name" value="Membrane_HflK_N"/>
</dbReference>
<evidence type="ECO:0000313" key="9">
    <source>
        <dbReference type="EMBL" id="CEA05929.1"/>
    </source>
</evidence>
<organism evidence="9">
    <name type="scientific">Pseudomonas saudimassiliensis</name>
    <dbReference type="NCBI Taxonomy" id="1461581"/>
    <lineage>
        <taxon>Bacteria</taxon>
        <taxon>Pseudomonadati</taxon>
        <taxon>Pseudomonadota</taxon>
        <taxon>Gammaproteobacteria</taxon>
        <taxon>Pseudomonadales</taxon>
        <taxon>Pseudomonadaceae</taxon>
        <taxon>Pseudomonas</taxon>
    </lineage>
</organism>
<keyword evidence="4 6" id="KW-1133">Transmembrane helix</keyword>
<keyword evidence="3 6" id="KW-0812">Transmembrane</keyword>
<comment type="function">
    <text evidence="6">HflC and HflK could encode or regulate a protease.</text>
</comment>
<feature type="compositionally biased region" description="Gly residues" evidence="7">
    <location>
        <begin position="19"/>
        <end position="33"/>
    </location>
</feature>
<dbReference type="PATRIC" id="fig|1461581.3.peg.2313"/>
<dbReference type="PANTHER" id="PTHR43327:SF2">
    <property type="entry name" value="MODULATOR OF FTSH PROTEASE HFLK"/>
    <property type="match status" value="1"/>
</dbReference>
<name>A0A078MI27_9PSED</name>
<evidence type="ECO:0000256" key="4">
    <source>
        <dbReference type="ARBA" id="ARBA00022989"/>
    </source>
</evidence>
<evidence type="ECO:0000256" key="5">
    <source>
        <dbReference type="ARBA" id="ARBA00023136"/>
    </source>
</evidence>
<dbReference type="EMBL" id="LM997413">
    <property type="protein sequence ID" value="CEA05929.1"/>
    <property type="molecule type" value="Genomic_DNA"/>
</dbReference>
<dbReference type="AlphaFoldDB" id="A0A078MI27"/>
<dbReference type="Pfam" id="PF12221">
    <property type="entry name" value="HflK_N"/>
    <property type="match status" value="1"/>
</dbReference>
<dbReference type="GO" id="GO:0016020">
    <property type="term" value="C:membrane"/>
    <property type="evidence" value="ECO:0007669"/>
    <property type="project" value="UniProtKB-SubCell"/>
</dbReference>
<proteinExistence type="inferred from homology"/>
<sequence>MAWNEPGGGNNSNNQDPWGSGGNRGGGNRGGKQGPPDLDEALRKLQDSLNGIFGNKKRGGAGDDGSGRRVGGGQGIPKGLWIIGGLIIFVFWLFNAIYKVDEQEQAVVLRFGEYNRTVESGLHIYFPPIEKKFQRNVTQVRSYRQQGQMLTEDENIVEVPLAVQYRISNLEDFVLKVEDPETSLRHATESALRHVVGSTPMHQVLTEGREQMGVETTERLQRYLDAYQTGITVVQVNIESAQAPAEVQDAFDDVIRAREDEVRERNQAESYANGVIPEARGQAQRLLEEAAGYRQAMVARAEGEAERFNLLVAEYQQAPEVMRERMFIETMQEVLSSTSKIMVSGDGSSNLLYLPIDKLMQQGGSSSSSSSSAAVPSATGADASTRLPVQLQQRDLRSREAR</sequence>
<evidence type="ECO:0000256" key="6">
    <source>
        <dbReference type="RuleBase" id="RU364113"/>
    </source>
</evidence>
<dbReference type="SMART" id="SM00244">
    <property type="entry name" value="PHB"/>
    <property type="match status" value="1"/>
</dbReference>
<dbReference type="PRINTS" id="PR00721">
    <property type="entry name" value="STOMATIN"/>
</dbReference>
<dbReference type="InterPro" id="IPR010201">
    <property type="entry name" value="HflK"/>
</dbReference>
<feature type="transmembrane region" description="Helical" evidence="6">
    <location>
        <begin position="79"/>
        <end position="98"/>
    </location>
</feature>
<keyword evidence="5 6" id="KW-0472">Membrane</keyword>
<dbReference type="PANTHER" id="PTHR43327">
    <property type="entry name" value="STOMATIN-LIKE PROTEIN 2, MITOCHONDRIAL"/>
    <property type="match status" value="1"/>
</dbReference>
<dbReference type="CDD" id="cd03404">
    <property type="entry name" value="SPFH_HflK"/>
    <property type="match status" value="1"/>
</dbReference>
<evidence type="ECO:0000256" key="3">
    <source>
        <dbReference type="ARBA" id="ARBA00022692"/>
    </source>
</evidence>
<comment type="similarity">
    <text evidence="2 6">Belongs to the band 7/mec-2 family. HflK subfamily.</text>
</comment>
<protein>
    <recommendedName>
        <fullName evidence="6">Protein HflK</fullName>
    </recommendedName>
</protein>
<dbReference type="Pfam" id="PF01145">
    <property type="entry name" value="Band_7"/>
    <property type="match status" value="1"/>
</dbReference>
<dbReference type="InterPro" id="IPR001107">
    <property type="entry name" value="Band_7"/>
</dbReference>
<accession>A0A078MI27</accession>
<evidence type="ECO:0000259" key="8">
    <source>
        <dbReference type="SMART" id="SM00244"/>
    </source>
</evidence>
<dbReference type="InterPro" id="IPR001972">
    <property type="entry name" value="Stomatin_HflK_fam"/>
</dbReference>
<comment type="subcellular location">
    <subcellularLocation>
        <location evidence="1">Membrane</location>
        <topology evidence="1">Single-pass membrane protein</topology>
    </subcellularLocation>
</comment>
<dbReference type="RefSeq" id="WP_044500118.1">
    <property type="nucleotide sequence ID" value="NZ_LK391969.1"/>
</dbReference>
<dbReference type="OrthoDB" id="9779595at2"/>
<feature type="region of interest" description="Disordered" evidence="7">
    <location>
        <begin position="1"/>
        <end position="41"/>
    </location>
</feature>
<reference evidence="9" key="1">
    <citation type="submission" date="2014-07" db="EMBL/GenBank/DDBJ databases">
        <authorList>
            <person name="Urmite Genomes Urmite Genomes"/>
        </authorList>
    </citation>
    <scope>NUCLEOTIDE SEQUENCE</scope>
    <source>
        <strain evidence="9">12M76_air</strain>
    </source>
</reference>
<evidence type="ECO:0000256" key="2">
    <source>
        <dbReference type="ARBA" id="ARBA00006971"/>
    </source>
</evidence>
<evidence type="ECO:0000256" key="1">
    <source>
        <dbReference type="ARBA" id="ARBA00004167"/>
    </source>
</evidence>
<dbReference type="SUPFAM" id="SSF117892">
    <property type="entry name" value="Band 7/SPFH domain"/>
    <property type="match status" value="1"/>
</dbReference>
<dbReference type="InterPro" id="IPR036013">
    <property type="entry name" value="Band_7/SPFH_dom_sf"/>
</dbReference>
<dbReference type="EMBL" id="LK391969">
    <property type="protein sequence ID" value="CEF27397.1"/>
    <property type="molecule type" value="Genomic_DNA"/>
</dbReference>
<gene>
    <name evidence="9" type="primary">hflK</name>
    <name evidence="9" type="ORF">BN1049_02346</name>
</gene>
<feature type="region of interest" description="Disordered" evidence="7">
    <location>
        <begin position="51"/>
        <end position="70"/>
    </location>
</feature>
<dbReference type="InterPro" id="IPR050710">
    <property type="entry name" value="Band7/mec-2_domain"/>
</dbReference>
<feature type="region of interest" description="Disordered" evidence="7">
    <location>
        <begin position="363"/>
        <end position="402"/>
    </location>
</feature>
<feature type="compositionally biased region" description="Gly residues" evidence="7">
    <location>
        <begin position="1"/>
        <end position="10"/>
    </location>
</feature>
<feature type="domain" description="Band 7" evidence="8">
    <location>
        <begin position="95"/>
        <end position="255"/>
    </location>
</feature>
<evidence type="ECO:0000256" key="7">
    <source>
        <dbReference type="SAM" id="MobiDB-lite"/>
    </source>
</evidence>